<accession>A0A0E9XWK6</accession>
<sequence>MAHRQYYHLMKNTFSTYKNAKLLTHTRHTPSIAHSFRLPKSRPAI</sequence>
<evidence type="ECO:0000313" key="1">
    <source>
        <dbReference type="EMBL" id="JAI06787.1"/>
    </source>
</evidence>
<dbReference type="AlphaFoldDB" id="A0A0E9XWK6"/>
<reference evidence="1" key="1">
    <citation type="submission" date="2014-11" db="EMBL/GenBank/DDBJ databases">
        <authorList>
            <person name="Amaro Gonzalez C."/>
        </authorList>
    </citation>
    <scope>NUCLEOTIDE SEQUENCE</scope>
</reference>
<organism evidence="1">
    <name type="scientific">Anguilla anguilla</name>
    <name type="common">European freshwater eel</name>
    <name type="synonym">Muraena anguilla</name>
    <dbReference type="NCBI Taxonomy" id="7936"/>
    <lineage>
        <taxon>Eukaryota</taxon>
        <taxon>Metazoa</taxon>
        <taxon>Chordata</taxon>
        <taxon>Craniata</taxon>
        <taxon>Vertebrata</taxon>
        <taxon>Euteleostomi</taxon>
        <taxon>Actinopterygii</taxon>
        <taxon>Neopterygii</taxon>
        <taxon>Teleostei</taxon>
        <taxon>Anguilliformes</taxon>
        <taxon>Anguillidae</taxon>
        <taxon>Anguilla</taxon>
    </lineage>
</organism>
<name>A0A0E9XWK6_ANGAN</name>
<reference evidence="1" key="2">
    <citation type="journal article" date="2015" name="Fish Shellfish Immunol.">
        <title>Early steps in the European eel (Anguilla anguilla)-Vibrio vulnificus interaction in the gills: Role of the RtxA13 toxin.</title>
        <authorList>
            <person name="Callol A."/>
            <person name="Pajuelo D."/>
            <person name="Ebbesson L."/>
            <person name="Teles M."/>
            <person name="MacKenzie S."/>
            <person name="Amaro C."/>
        </authorList>
    </citation>
    <scope>NUCLEOTIDE SEQUENCE</scope>
</reference>
<dbReference type="EMBL" id="GBXM01001791">
    <property type="protein sequence ID" value="JAI06787.1"/>
    <property type="molecule type" value="Transcribed_RNA"/>
</dbReference>
<protein>
    <submittedName>
        <fullName evidence="1">Uncharacterized protein</fullName>
    </submittedName>
</protein>
<proteinExistence type="predicted"/>